<organism evidence="1 2">
    <name type="scientific">Synoicihabitans lomoniglobus</name>
    <dbReference type="NCBI Taxonomy" id="2909285"/>
    <lineage>
        <taxon>Bacteria</taxon>
        <taxon>Pseudomonadati</taxon>
        <taxon>Verrucomicrobiota</taxon>
        <taxon>Opitutia</taxon>
        <taxon>Opitutales</taxon>
        <taxon>Opitutaceae</taxon>
        <taxon>Synoicihabitans</taxon>
    </lineage>
</organism>
<accession>A0AAF0CRQ9</accession>
<gene>
    <name evidence="1" type="ORF">PXH66_08230</name>
</gene>
<reference evidence="1" key="1">
    <citation type="submission" date="2023-03" db="EMBL/GenBank/DDBJ databases">
        <title>Lomoglobus Profundus gen. nov., sp. nov., a novel member of the phylum Verrucomicrobia, isolated from deep-marine sediment of South China Sea.</title>
        <authorList>
            <person name="Ahmad T."/>
            <person name="Ishaq S.E."/>
            <person name="Wang F."/>
        </authorList>
    </citation>
    <scope>NUCLEOTIDE SEQUENCE</scope>
    <source>
        <strain evidence="1">LMO-M01</strain>
    </source>
</reference>
<proteinExistence type="predicted"/>
<dbReference type="KEGG" id="slom:PXH66_08230"/>
<evidence type="ECO:0000313" key="2">
    <source>
        <dbReference type="Proteomes" id="UP001218638"/>
    </source>
</evidence>
<evidence type="ECO:0000313" key="1">
    <source>
        <dbReference type="EMBL" id="WED66835.1"/>
    </source>
</evidence>
<sequence length="100" mass="10779">MANATSSLPPGVYVIGRAVGDFELRSFQTKTGRTIQIVEGQVLAGKQFVKVEQSLEPGQSPILLQDNDEVIAPVVPHYSADGLLKVQVKLKRSEMVGSSK</sequence>
<dbReference type="AlphaFoldDB" id="A0AAF0CRQ9"/>
<protein>
    <submittedName>
        <fullName evidence="1">Uncharacterized protein</fullName>
    </submittedName>
</protein>
<name>A0AAF0CRQ9_9BACT</name>
<dbReference type="EMBL" id="CP119075">
    <property type="protein sequence ID" value="WED66835.1"/>
    <property type="molecule type" value="Genomic_DNA"/>
</dbReference>
<dbReference type="RefSeq" id="WP_330932318.1">
    <property type="nucleotide sequence ID" value="NZ_CP119075.1"/>
</dbReference>
<dbReference type="Proteomes" id="UP001218638">
    <property type="component" value="Chromosome"/>
</dbReference>
<keyword evidence="2" id="KW-1185">Reference proteome</keyword>